<keyword evidence="9" id="KW-1185">Reference proteome</keyword>
<organism evidence="8 9">
    <name type="scientific">Stylophora pistillata</name>
    <name type="common">Smooth cauliflower coral</name>
    <dbReference type="NCBI Taxonomy" id="50429"/>
    <lineage>
        <taxon>Eukaryota</taxon>
        <taxon>Metazoa</taxon>
        <taxon>Cnidaria</taxon>
        <taxon>Anthozoa</taxon>
        <taxon>Hexacorallia</taxon>
        <taxon>Scleractinia</taxon>
        <taxon>Astrocoeniina</taxon>
        <taxon>Pocilloporidae</taxon>
        <taxon>Stylophora</taxon>
    </lineage>
</organism>
<dbReference type="Pfam" id="PF00097">
    <property type="entry name" value="zf-C3HC4"/>
    <property type="match status" value="1"/>
</dbReference>
<dbReference type="OrthoDB" id="5957022at2759"/>
<sequence>MSDDKETNILDQEEVVWSIKTNLTCQVCDKLFVDPRILPCLHTFCCLCIENLLRNPPLKDKLLKCPSCHLETGLDSRNSVRKLPANSLLVSLLDLLRIQEGKSVQCDVCDCSEEESSAEVRCRECSIYLCELHSEAHKKAKDTKHHNLLSLEYLKTMSLKELNRPTYCVTHTGERLALFCDLCNTSICRNCALKDHKTHQTQFLEDAYSKLYPKFSQILEQTRSVCIKVENAIPALNCMQARVNMKADGIIRDIEDSINAKIKALEQRKSELRAAVELVRVNRKTALDVQRRSLEASRDALQVSCRFVKRVLEEGDPVHLLSSKDLISERLEALANHHYELQPREDHVIKFSAENEALQQAIDSFGSIDTSYPYFATSTAEGTGLHEANVNQTVCFTVITSKKSNQRIEVLPA</sequence>
<dbReference type="InterPro" id="IPR013083">
    <property type="entry name" value="Znf_RING/FYVE/PHD"/>
</dbReference>
<evidence type="ECO:0000256" key="1">
    <source>
        <dbReference type="ARBA" id="ARBA00022723"/>
    </source>
</evidence>
<dbReference type="InterPro" id="IPR001841">
    <property type="entry name" value="Znf_RING"/>
</dbReference>
<dbReference type="SUPFAM" id="SSF57845">
    <property type="entry name" value="B-box zinc-binding domain"/>
    <property type="match status" value="1"/>
</dbReference>
<dbReference type="SMART" id="SM00502">
    <property type="entry name" value="BBC"/>
    <property type="match status" value="1"/>
</dbReference>
<dbReference type="AlphaFoldDB" id="A0A2B4SNB3"/>
<evidence type="ECO:0000259" key="7">
    <source>
        <dbReference type="PROSITE" id="PS50119"/>
    </source>
</evidence>
<name>A0A2B4SNB3_STYPI</name>
<dbReference type="Gene3D" id="3.30.160.60">
    <property type="entry name" value="Classic Zinc Finger"/>
    <property type="match status" value="1"/>
</dbReference>
<dbReference type="PROSITE" id="PS50089">
    <property type="entry name" value="ZF_RING_2"/>
    <property type="match status" value="1"/>
</dbReference>
<feature type="domain" description="B box-type" evidence="7">
    <location>
        <begin position="163"/>
        <end position="204"/>
    </location>
</feature>
<keyword evidence="5" id="KW-0175">Coiled coil</keyword>
<evidence type="ECO:0000259" key="6">
    <source>
        <dbReference type="PROSITE" id="PS50089"/>
    </source>
</evidence>
<dbReference type="PROSITE" id="PS00518">
    <property type="entry name" value="ZF_RING_1"/>
    <property type="match status" value="1"/>
</dbReference>
<evidence type="ECO:0000256" key="5">
    <source>
        <dbReference type="SAM" id="Coils"/>
    </source>
</evidence>
<keyword evidence="3" id="KW-0862">Zinc</keyword>
<evidence type="ECO:0000313" key="8">
    <source>
        <dbReference type="EMBL" id="PFX30068.1"/>
    </source>
</evidence>
<feature type="domain" description="RING-type" evidence="6">
    <location>
        <begin position="25"/>
        <end position="69"/>
    </location>
</feature>
<keyword evidence="1" id="KW-0479">Metal-binding</keyword>
<dbReference type="GO" id="GO:0008270">
    <property type="term" value="F:zinc ion binding"/>
    <property type="evidence" value="ECO:0007669"/>
    <property type="project" value="UniProtKB-KW"/>
</dbReference>
<reference evidence="9" key="1">
    <citation type="journal article" date="2017" name="bioRxiv">
        <title>Comparative analysis of the genomes of Stylophora pistillata and Acropora digitifera provides evidence for extensive differences between species of corals.</title>
        <authorList>
            <person name="Voolstra C.R."/>
            <person name="Li Y."/>
            <person name="Liew Y.J."/>
            <person name="Baumgarten S."/>
            <person name="Zoccola D."/>
            <person name="Flot J.-F."/>
            <person name="Tambutte S."/>
            <person name="Allemand D."/>
            <person name="Aranda M."/>
        </authorList>
    </citation>
    <scope>NUCLEOTIDE SEQUENCE [LARGE SCALE GENOMIC DNA]</scope>
</reference>
<gene>
    <name evidence="8" type="primary">Trim45</name>
    <name evidence="8" type="ORF">AWC38_SpisGene5119</name>
</gene>
<dbReference type="InterPro" id="IPR000315">
    <property type="entry name" value="Znf_B-box"/>
</dbReference>
<dbReference type="PANTHER" id="PTHR25462:SF296">
    <property type="entry name" value="MEIOTIC P26, ISOFORM F"/>
    <property type="match status" value="1"/>
</dbReference>
<dbReference type="InterPro" id="IPR047153">
    <property type="entry name" value="TRIM45/56/19-like"/>
</dbReference>
<dbReference type="Gene3D" id="3.30.40.10">
    <property type="entry name" value="Zinc/RING finger domain, C3HC4 (zinc finger)"/>
    <property type="match status" value="1"/>
</dbReference>
<evidence type="ECO:0000256" key="3">
    <source>
        <dbReference type="ARBA" id="ARBA00022833"/>
    </source>
</evidence>
<dbReference type="Pfam" id="PF00643">
    <property type="entry name" value="zf-B_box"/>
    <property type="match status" value="1"/>
</dbReference>
<dbReference type="Gene3D" id="4.10.830.40">
    <property type="match status" value="1"/>
</dbReference>
<dbReference type="InterPro" id="IPR018957">
    <property type="entry name" value="Znf_C3HC4_RING-type"/>
</dbReference>
<accession>A0A2B4SNB3</accession>
<comment type="caution">
    <text evidence="8">The sequence shown here is derived from an EMBL/GenBank/DDBJ whole genome shotgun (WGS) entry which is preliminary data.</text>
</comment>
<dbReference type="SMART" id="SM00184">
    <property type="entry name" value="RING"/>
    <property type="match status" value="1"/>
</dbReference>
<evidence type="ECO:0000313" key="9">
    <source>
        <dbReference type="Proteomes" id="UP000225706"/>
    </source>
</evidence>
<keyword evidence="2 4" id="KW-0863">Zinc-finger</keyword>
<evidence type="ECO:0000256" key="2">
    <source>
        <dbReference type="ARBA" id="ARBA00022771"/>
    </source>
</evidence>
<dbReference type="InterPro" id="IPR003649">
    <property type="entry name" value="Bbox_C"/>
</dbReference>
<proteinExistence type="predicted"/>
<dbReference type="EMBL" id="LSMT01000056">
    <property type="protein sequence ID" value="PFX30068.1"/>
    <property type="molecule type" value="Genomic_DNA"/>
</dbReference>
<dbReference type="Proteomes" id="UP000225706">
    <property type="component" value="Unassembled WGS sequence"/>
</dbReference>
<feature type="coiled-coil region" evidence="5">
    <location>
        <begin position="255"/>
        <end position="282"/>
    </location>
</feature>
<dbReference type="InterPro" id="IPR017907">
    <property type="entry name" value="Znf_RING_CS"/>
</dbReference>
<evidence type="ECO:0000256" key="4">
    <source>
        <dbReference type="PROSITE-ProRule" id="PRU00024"/>
    </source>
</evidence>
<dbReference type="SUPFAM" id="SSF57850">
    <property type="entry name" value="RING/U-box"/>
    <property type="match status" value="1"/>
</dbReference>
<dbReference type="SMART" id="SM00336">
    <property type="entry name" value="BBOX"/>
    <property type="match status" value="1"/>
</dbReference>
<dbReference type="PANTHER" id="PTHR25462">
    <property type="entry name" value="BONUS, ISOFORM C-RELATED"/>
    <property type="match status" value="1"/>
</dbReference>
<dbReference type="PROSITE" id="PS50119">
    <property type="entry name" value="ZF_BBOX"/>
    <property type="match status" value="1"/>
</dbReference>
<protein>
    <submittedName>
        <fullName evidence="8">Tripartite motif-containing protein 45</fullName>
    </submittedName>
</protein>